<protein>
    <submittedName>
        <fullName evidence="2">Uncharacterized protein</fullName>
    </submittedName>
</protein>
<comment type="caution">
    <text evidence="2">The sequence shown here is derived from an EMBL/GenBank/DDBJ whole genome shotgun (WGS) entry which is preliminary data.</text>
</comment>
<reference evidence="2" key="1">
    <citation type="journal article" date="2023" name="Mol. Phylogenet. Evol.">
        <title>Genome-scale phylogeny and comparative genomics of the fungal order Sordariales.</title>
        <authorList>
            <person name="Hensen N."/>
            <person name="Bonometti L."/>
            <person name="Westerberg I."/>
            <person name="Brannstrom I.O."/>
            <person name="Guillou S."/>
            <person name="Cros-Aarteil S."/>
            <person name="Calhoun S."/>
            <person name="Haridas S."/>
            <person name="Kuo A."/>
            <person name="Mondo S."/>
            <person name="Pangilinan J."/>
            <person name="Riley R."/>
            <person name="LaButti K."/>
            <person name="Andreopoulos B."/>
            <person name="Lipzen A."/>
            <person name="Chen C."/>
            <person name="Yan M."/>
            <person name="Daum C."/>
            <person name="Ng V."/>
            <person name="Clum A."/>
            <person name="Steindorff A."/>
            <person name="Ohm R.A."/>
            <person name="Martin F."/>
            <person name="Silar P."/>
            <person name="Natvig D.O."/>
            <person name="Lalanne C."/>
            <person name="Gautier V."/>
            <person name="Ament-Velasquez S.L."/>
            <person name="Kruys A."/>
            <person name="Hutchinson M.I."/>
            <person name="Powell A.J."/>
            <person name="Barry K."/>
            <person name="Miller A.N."/>
            <person name="Grigoriev I.V."/>
            <person name="Debuchy R."/>
            <person name="Gladieux P."/>
            <person name="Hiltunen Thoren M."/>
            <person name="Johannesson H."/>
        </authorList>
    </citation>
    <scope>NUCLEOTIDE SEQUENCE</scope>
    <source>
        <strain evidence="2">CBS 508.74</strain>
    </source>
</reference>
<keyword evidence="1" id="KW-1133">Transmembrane helix</keyword>
<evidence type="ECO:0000256" key="1">
    <source>
        <dbReference type="SAM" id="Phobius"/>
    </source>
</evidence>
<name>A0AAN6YSM1_9PEZI</name>
<keyword evidence="1" id="KW-0812">Transmembrane</keyword>
<dbReference type="AlphaFoldDB" id="A0AAN6YSM1"/>
<evidence type="ECO:0000313" key="2">
    <source>
        <dbReference type="EMBL" id="KAK4112448.1"/>
    </source>
</evidence>
<reference evidence="2" key="2">
    <citation type="submission" date="2023-05" db="EMBL/GenBank/DDBJ databases">
        <authorList>
            <consortium name="Lawrence Berkeley National Laboratory"/>
            <person name="Steindorff A."/>
            <person name="Hensen N."/>
            <person name="Bonometti L."/>
            <person name="Westerberg I."/>
            <person name="Brannstrom I.O."/>
            <person name="Guillou S."/>
            <person name="Cros-Aarteil S."/>
            <person name="Calhoun S."/>
            <person name="Haridas S."/>
            <person name="Kuo A."/>
            <person name="Mondo S."/>
            <person name="Pangilinan J."/>
            <person name="Riley R."/>
            <person name="Labutti K."/>
            <person name="Andreopoulos B."/>
            <person name="Lipzen A."/>
            <person name="Chen C."/>
            <person name="Yanf M."/>
            <person name="Daum C."/>
            <person name="Ng V."/>
            <person name="Clum A."/>
            <person name="Ohm R."/>
            <person name="Martin F."/>
            <person name="Silar P."/>
            <person name="Natvig D."/>
            <person name="Lalanne C."/>
            <person name="Gautier V."/>
            <person name="Ament-Velasquez S.L."/>
            <person name="Kruys A."/>
            <person name="Hutchinson M.I."/>
            <person name="Powell A.J."/>
            <person name="Barry K."/>
            <person name="Miller A.N."/>
            <person name="Grigoriev I.V."/>
            <person name="Debuchy R."/>
            <person name="Gladieux P."/>
            <person name="Thoren M.H."/>
            <person name="Johannesson H."/>
        </authorList>
    </citation>
    <scope>NUCLEOTIDE SEQUENCE</scope>
    <source>
        <strain evidence="2">CBS 508.74</strain>
    </source>
</reference>
<gene>
    <name evidence="2" type="ORF">N656DRAFT_798240</name>
</gene>
<evidence type="ECO:0000313" key="3">
    <source>
        <dbReference type="Proteomes" id="UP001302812"/>
    </source>
</evidence>
<dbReference type="EMBL" id="MU853342">
    <property type="protein sequence ID" value="KAK4112448.1"/>
    <property type="molecule type" value="Genomic_DNA"/>
</dbReference>
<feature type="transmembrane region" description="Helical" evidence="1">
    <location>
        <begin position="30"/>
        <end position="46"/>
    </location>
</feature>
<keyword evidence="1" id="KW-0472">Membrane</keyword>
<sequence>MPEVFYPVCTFPDDDAGVVAGPDMRGTLDIVWSCLAVVILCIWVVLHDVETRPGEPLADKEGGVFVNIGAPSPTDSSTTDVTSNSDLRSKLLKMFDRHDGNRWFIFQLPAVVQGRWKKDLQNMALIESALKATTTSDFGSHTLQSYFQNLMVLRGNIWIVDGIHLQLGNDNIHHRVGKDSAPVMIVICGFIAMVFGSVHFASWHSRFPTWGEPVGVEGCLCDSASHSSAHLWVNAVGPSFREQEKGEKAEDPTGYNFEGNLVCA</sequence>
<dbReference type="RefSeq" id="XP_064670018.1">
    <property type="nucleotide sequence ID" value="XM_064817736.1"/>
</dbReference>
<feature type="transmembrane region" description="Helical" evidence="1">
    <location>
        <begin position="183"/>
        <end position="203"/>
    </location>
</feature>
<dbReference type="PANTHER" id="PTHR35043:SF7">
    <property type="entry name" value="TRANSCRIPTION FACTOR DOMAIN-CONTAINING PROTEIN"/>
    <property type="match status" value="1"/>
</dbReference>
<organism evidence="2 3">
    <name type="scientific">Canariomyces notabilis</name>
    <dbReference type="NCBI Taxonomy" id="2074819"/>
    <lineage>
        <taxon>Eukaryota</taxon>
        <taxon>Fungi</taxon>
        <taxon>Dikarya</taxon>
        <taxon>Ascomycota</taxon>
        <taxon>Pezizomycotina</taxon>
        <taxon>Sordariomycetes</taxon>
        <taxon>Sordariomycetidae</taxon>
        <taxon>Sordariales</taxon>
        <taxon>Chaetomiaceae</taxon>
        <taxon>Canariomyces</taxon>
    </lineage>
</organism>
<accession>A0AAN6YSM1</accession>
<dbReference type="Proteomes" id="UP001302812">
    <property type="component" value="Unassembled WGS sequence"/>
</dbReference>
<proteinExistence type="predicted"/>
<dbReference type="PANTHER" id="PTHR35043">
    <property type="entry name" value="TRANSCRIPTION FACTOR DOMAIN-CONTAINING PROTEIN"/>
    <property type="match status" value="1"/>
</dbReference>
<dbReference type="GeneID" id="89941861"/>
<keyword evidence="3" id="KW-1185">Reference proteome</keyword>